<sequence>MEKGKGKVVAGVVDLESSLLQIVQEQHQKALLDRDRVDAAKRAALRSATHVSELLVDAVNTDVRESFLNEKRIELEVQALQNTIMLYKKQTNQWFAASHSLNSVLKEIGDFENWMMVMDYDCRSINAALQNIYRHSE</sequence>
<evidence type="ECO:0000313" key="4">
    <source>
        <dbReference type="Proteomes" id="UP000036987"/>
    </source>
</evidence>
<accession>A0A0K9PX53</accession>
<organism evidence="3 4">
    <name type="scientific">Zostera marina</name>
    <name type="common">Eelgrass</name>
    <dbReference type="NCBI Taxonomy" id="29655"/>
    <lineage>
        <taxon>Eukaryota</taxon>
        <taxon>Viridiplantae</taxon>
        <taxon>Streptophyta</taxon>
        <taxon>Embryophyta</taxon>
        <taxon>Tracheophyta</taxon>
        <taxon>Spermatophyta</taxon>
        <taxon>Magnoliopsida</taxon>
        <taxon>Liliopsida</taxon>
        <taxon>Zosteraceae</taxon>
        <taxon>Zostera</taxon>
    </lineage>
</organism>
<dbReference type="Pfam" id="PF06320">
    <property type="entry name" value="GCN5L1"/>
    <property type="match status" value="1"/>
</dbReference>
<dbReference type="OMA" id="WMKIMEY"/>
<evidence type="ECO:0000256" key="2">
    <source>
        <dbReference type="ARBA" id="ARBA00019577"/>
    </source>
</evidence>
<dbReference type="GO" id="GO:0016197">
    <property type="term" value="P:endosomal transport"/>
    <property type="evidence" value="ECO:0000318"/>
    <property type="project" value="GO_Central"/>
</dbReference>
<dbReference type="AlphaFoldDB" id="A0A0K9PX53"/>
<reference evidence="4" key="1">
    <citation type="journal article" date="2016" name="Nature">
        <title>The genome of the seagrass Zostera marina reveals angiosperm adaptation to the sea.</title>
        <authorList>
            <person name="Olsen J.L."/>
            <person name="Rouze P."/>
            <person name="Verhelst B."/>
            <person name="Lin Y.-C."/>
            <person name="Bayer T."/>
            <person name="Collen J."/>
            <person name="Dattolo E."/>
            <person name="De Paoli E."/>
            <person name="Dittami S."/>
            <person name="Maumus F."/>
            <person name="Michel G."/>
            <person name="Kersting A."/>
            <person name="Lauritano C."/>
            <person name="Lohaus R."/>
            <person name="Toepel M."/>
            <person name="Tonon T."/>
            <person name="Vanneste K."/>
            <person name="Amirebrahimi M."/>
            <person name="Brakel J."/>
            <person name="Bostroem C."/>
            <person name="Chovatia M."/>
            <person name="Grimwood J."/>
            <person name="Jenkins J.W."/>
            <person name="Jueterbock A."/>
            <person name="Mraz A."/>
            <person name="Stam W.T."/>
            <person name="Tice H."/>
            <person name="Bornberg-Bauer E."/>
            <person name="Green P.J."/>
            <person name="Pearson G.A."/>
            <person name="Procaccini G."/>
            <person name="Duarte C.M."/>
            <person name="Schmutz J."/>
            <person name="Reusch T.B.H."/>
            <person name="Van de Peer Y."/>
        </authorList>
    </citation>
    <scope>NUCLEOTIDE SEQUENCE [LARGE SCALE GENOMIC DNA]</scope>
    <source>
        <strain evidence="4">cv. Finnish</strain>
    </source>
</reference>
<name>A0A0K9PX53_ZOSMR</name>
<evidence type="ECO:0000256" key="1">
    <source>
        <dbReference type="ARBA" id="ARBA00007133"/>
    </source>
</evidence>
<dbReference type="PANTHER" id="PTHR13073">
    <property type="entry name" value="BLOC-1 COMPLEX SUBUNIT 1"/>
    <property type="match status" value="1"/>
</dbReference>
<dbReference type="EMBL" id="LFYR01000574">
    <property type="protein sequence ID" value="KMZ73519.1"/>
    <property type="molecule type" value="Genomic_DNA"/>
</dbReference>
<comment type="caution">
    <text evidence="3">The sequence shown here is derived from an EMBL/GenBank/DDBJ whole genome shotgun (WGS) entry which is preliminary data.</text>
</comment>
<gene>
    <name evidence="3" type="ORF">ZOSMA_147G00310</name>
</gene>
<keyword evidence="4" id="KW-1185">Reference proteome</keyword>
<dbReference type="GO" id="GO:0031083">
    <property type="term" value="C:BLOC-1 complex"/>
    <property type="evidence" value="ECO:0000318"/>
    <property type="project" value="GO_Central"/>
</dbReference>
<dbReference type="OrthoDB" id="20018at2759"/>
<dbReference type="STRING" id="29655.A0A0K9PX53"/>
<comment type="similarity">
    <text evidence="1">Belongs to the BLOC1S1 family.</text>
</comment>
<dbReference type="PANTHER" id="PTHR13073:SF0">
    <property type="entry name" value="BIOGENESIS OF LYSOSOME-RELATED ORGANELLES COMPLEX 1 SUBUNIT 1"/>
    <property type="match status" value="1"/>
</dbReference>
<protein>
    <recommendedName>
        <fullName evidence="2">Biogenesis of lysosome-related organelles complex 1 subunit 1</fullName>
    </recommendedName>
</protein>
<proteinExistence type="inferred from homology"/>
<evidence type="ECO:0000313" key="3">
    <source>
        <dbReference type="EMBL" id="KMZ73519.1"/>
    </source>
</evidence>
<dbReference type="Proteomes" id="UP000036987">
    <property type="component" value="Unassembled WGS sequence"/>
</dbReference>
<dbReference type="InterPro" id="IPR009395">
    <property type="entry name" value="BLOC1S1"/>
</dbReference>